<gene>
    <name evidence="1" type="ORF">C450_04923</name>
</gene>
<proteinExistence type="predicted"/>
<protein>
    <submittedName>
        <fullName evidence="1">Uncharacterized protein</fullName>
    </submittedName>
</protein>
<reference evidence="1 2" key="1">
    <citation type="journal article" date="2014" name="PLoS Genet.">
        <title>Phylogenetically driven sequencing of extremely halophilic archaea reveals strategies for static and dynamic osmo-response.</title>
        <authorList>
            <person name="Becker E.A."/>
            <person name="Seitzer P.M."/>
            <person name="Tritt A."/>
            <person name="Larsen D."/>
            <person name="Krusor M."/>
            <person name="Yao A.I."/>
            <person name="Wu D."/>
            <person name="Madern D."/>
            <person name="Eisen J.A."/>
            <person name="Darling A.E."/>
            <person name="Facciotti M.T."/>
        </authorList>
    </citation>
    <scope>NUCLEOTIDE SEQUENCE [LARGE SCALE GENOMIC DNA]</scope>
    <source>
        <strain evidence="1 2">DSM 8989</strain>
    </source>
</reference>
<dbReference type="AlphaFoldDB" id="M0NCE9"/>
<evidence type="ECO:0000313" key="2">
    <source>
        <dbReference type="Proteomes" id="UP000011625"/>
    </source>
</evidence>
<name>M0NCE9_9EURY</name>
<accession>M0NCE9</accession>
<organism evidence="1 2">
    <name type="scientific">Halococcus salifodinae DSM 8989</name>
    <dbReference type="NCBI Taxonomy" id="1227456"/>
    <lineage>
        <taxon>Archaea</taxon>
        <taxon>Methanobacteriati</taxon>
        <taxon>Methanobacteriota</taxon>
        <taxon>Stenosarchaea group</taxon>
        <taxon>Halobacteria</taxon>
        <taxon>Halobacteriales</taxon>
        <taxon>Halococcaceae</taxon>
        <taxon>Halococcus</taxon>
    </lineage>
</organism>
<dbReference type="Proteomes" id="UP000011625">
    <property type="component" value="Unassembled WGS sequence"/>
</dbReference>
<keyword evidence="2" id="KW-1185">Reference proteome</keyword>
<comment type="caution">
    <text evidence="1">The sequence shown here is derived from an EMBL/GenBank/DDBJ whole genome shotgun (WGS) entry which is preliminary data.</text>
</comment>
<sequence length="91" mass="10094">MLHKKLGELLRETLNVDCDLSRFELIRAPSEQGVGDDKNWRCESASELIGVAFLLLLLPVVLPQPASSASPAVVLAARNCRQFVEDWSVME</sequence>
<evidence type="ECO:0000313" key="1">
    <source>
        <dbReference type="EMBL" id="EMA54779.1"/>
    </source>
</evidence>
<dbReference type="EMBL" id="AOME01000024">
    <property type="protein sequence ID" value="EMA54779.1"/>
    <property type="molecule type" value="Genomic_DNA"/>
</dbReference>